<feature type="compositionally biased region" description="Basic residues" evidence="1">
    <location>
        <begin position="98"/>
        <end position="108"/>
    </location>
</feature>
<evidence type="ECO:0000313" key="3">
    <source>
        <dbReference type="Proteomes" id="UP000019376"/>
    </source>
</evidence>
<reference evidence="2 3" key="1">
    <citation type="journal article" date="2013" name="PLoS ONE">
        <title>Genomic and secretomic analyses reveal unique features of the lignocellulolytic enzyme system of Penicillium decumbens.</title>
        <authorList>
            <person name="Liu G."/>
            <person name="Zhang L."/>
            <person name="Wei X."/>
            <person name="Zou G."/>
            <person name="Qin Y."/>
            <person name="Ma L."/>
            <person name="Li J."/>
            <person name="Zheng H."/>
            <person name="Wang S."/>
            <person name="Wang C."/>
            <person name="Xun L."/>
            <person name="Zhao G.-P."/>
            <person name="Zhou Z."/>
            <person name="Qu Y."/>
        </authorList>
    </citation>
    <scope>NUCLEOTIDE SEQUENCE [LARGE SCALE GENOMIC DNA]</scope>
    <source>
        <strain evidence="3">114-2 / CGMCC 5302</strain>
    </source>
</reference>
<dbReference type="EMBL" id="KB644408">
    <property type="protein sequence ID" value="EPS25146.1"/>
    <property type="molecule type" value="Genomic_DNA"/>
</dbReference>
<organism evidence="2 3">
    <name type="scientific">Penicillium oxalicum (strain 114-2 / CGMCC 5302)</name>
    <name type="common">Penicillium decumbens</name>
    <dbReference type="NCBI Taxonomy" id="933388"/>
    <lineage>
        <taxon>Eukaryota</taxon>
        <taxon>Fungi</taxon>
        <taxon>Dikarya</taxon>
        <taxon>Ascomycota</taxon>
        <taxon>Pezizomycotina</taxon>
        <taxon>Eurotiomycetes</taxon>
        <taxon>Eurotiomycetidae</taxon>
        <taxon>Eurotiales</taxon>
        <taxon>Aspergillaceae</taxon>
        <taxon>Penicillium</taxon>
    </lineage>
</organism>
<gene>
    <name evidence="2" type="ORF">PDE_00077</name>
</gene>
<dbReference type="Proteomes" id="UP000019376">
    <property type="component" value="Unassembled WGS sequence"/>
</dbReference>
<name>S7Z8Z7_PENO1</name>
<dbReference type="AlphaFoldDB" id="S7Z8Z7"/>
<evidence type="ECO:0000313" key="2">
    <source>
        <dbReference type="EMBL" id="EPS25146.1"/>
    </source>
</evidence>
<proteinExistence type="predicted"/>
<sequence>MGDTIITTKVYGSGRVREKKKRERNRQNLVPRAVKLCFRVDQFLGREGARDNASARGSRGKPTCWRKHEHQELNGCTVIKRVISAMLKAGLKWQAKMEKKRGKKKKGVMRNSKPGE</sequence>
<accession>S7Z8Z7</accession>
<evidence type="ECO:0000256" key="1">
    <source>
        <dbReference type="SAM" id="MobiDB-lite"/>
    </source>
</evidence>
<dbReference type="HOGENOM" id="CLU_2097650_0_0_1"/>
<protein>
    <submittedName>
        <fullName evidence="2">Uncharacterized protein</fullName>
    </submittedName>
</protein>
<feature type="region of interest" description="Disordered" evidence="1">
    <location>
        <begin position="94"/>
        <end position="116"/>
    </location>
</feature>
<keyword evidence="3" id="KW-1185">Reference proteome</keyword>